<accession>A0A1L9SEI5</accession>
<dbReference type="GeneID" id="34611386"/>
<evidence type="ECO:0000259" key="1">
    <source>
        <dbReference type="Pfam" id="PF12146"/>
    </source>
</evidence>
<dbReference type="EMBL" id="KV878344">
    <property type="protein sequence ID" value="OJJ45655.1"/>
    <property type="molecule type" value="Genomic_DNA"/>
</dbReference>
<dbReference type="RefSeq" id="XP_022580165.1">
    <property type="nucleotide sequence ID" value="XM_022724921.1"/>
</dbReference>
<evidence type="ECO:0000313" key="2">
    <source>
        <dbReference type="EMBL" id="OJJ45655.1"/>
    </source>
</evidence>
<dbReference type="PANTHER" id="PTHR43265">
    <property type="entry name" value="ESTERASE ESTD"/>
    <property type="match status" value="1"/>
</dbReference>
<dbReference type="Pfam" id="PF12146">
    <property type="entry name" value="Hydrolase_4"/>
    <property type="match status" value="1"/>
</dbReference>
<feature type="domain" description="Serine aminopeptidase S33" evidence="1">
    <location>
        <begin position="208"/>
        <end position="429"/>
    </location>
</feature>
<dbReference type="VEuPathDB" id="FungiDB:ASPZODRAFT_143541"/>
<keyword evidence="3" id="KW-1185">Reference proteome</keyword>
<dbReference type="GO" id="GO:0052689">
    <property type="term" value="F:carboxylic ester hydrolase activity"/>
    <property type="evidence" value="ECO:0007669"/>
    <property type="project" value="TreeGrafter"/>
</dbReference>
<proteinExistence type="predicted"/>
<dbReference type="Proteomes" id="UP000184188">
    <property type="component" value="Unassembled WGS sequence"/>
</dbReference>
<dbReference type="SUPFAM" id="SSF53474">
    <property type="entry name" value="alpha/beta-Hydrolases"/>
    <property type="match status" value="1"/>
</dbReference>
<dbReference type="InterPro" id="IPR022742">
    <property type="entry name" value="Hydrolase_4"/>
</dbReference>
<dbReference type="AlphaFoldDB" id="A0A1L9SEI5"/>
<evidence type="ECO:0000313" key="3">
    <source>
        <dbReference type="Proteomes" id="UP000184188"/>
    </source>
</evidence>
<gene>
    <name evidence="2" type="ORF">ASPZODRAFT_143541</name>
</gene>
<sequence length="465" mass="51034">MAVIRAVVQKIATILWQFPACLTSWRRPDALYMRLRASEILQQLQDENWTGLRQQFLPVFRWFIPVTLLSKGWHLVCSGLGPLESVGDPVITTGWWMTTAKVPVQFERANFGILLQMTPTGSLFGLRVVPQYMLGLGPGWQVPGYADGDAVRESAITLGKGQYKVEGSLCLPPATVPVTDDMPYPRYPCVVMLAGSGPCDRDSTVSASKPFKDLALGLAQQGIASIRFDKVTHTHRKALRACKDITLTDEYVEHAVDAVLQSQRHPDILPDQVYILGHSLGAVVAPTIAAADASIAGCILLAGPAGPLYRAVVRQLRYLASLGGPDQEALEKKCVEAQRQAEVADSPTLSLSTPASQLPLGIGPAYWLDYRRFEPLETAARVATTRPVLVLQGGRDYQVTLADDYEKWHAALHGSRNVEFHVYESLNHLFIPGQGLSTPLEYSVPGNVDEQVITDVSRWVSRTLN</sequence>
<name>A0A1L9SEI5_9EURO</name>
<dbReference type="InterPro" id="IPR029058">
    <property type="entry name" value="AB_hydrolase_fold"/>
</dbReference>
<reference evidence="3" key="1">
    <citation type="journal article" date="2017" name="Genome Biol.">
        <title>Comparative genomics reveals high biological diversity and specific adaptations in the industrially and medically important fungal genus Aspergillus.</title>
        <authorList>
            <person name="de Vries R.P."/>
            <person name="Riley R."/>
            <person name="Wiebenga A."/>
            <person name="Aguilar-Osorio G."/>
            <person name="Amillis S."/>
            <person name="Uchima C.A."/>
            <person name="Anderluh G."/>
            <person name="Asadollahi M."/>
            <person name="Askin M."/>
            <person name="Barry K."/>
            <person name="Battaglia E."/>
            <person name="Bayram O."/>
            <person name="Benocci T."/>
            <person name="Braus-Stromeyer S.A."/>
            <person name="Caldana C."/>
            <person name="Canovas D."/>
            <person name="Cerqueira G.C."/>
            <person name="Chen F."/>
            <person name="Chen W."/>
            <person name="Choi C."/>
            <person name="Clum A."/>
            <person name="Dos Santos R.A."/>
            <person name="Damasio A.R."/>
            <person name="Diallinas G."/>
            <person name="Emri T."/>
            <person name="Fekete E."/>
            <person name="Flipphi M."/>
            <person name="Freyberg S."/>
            <person name="Gallo A."/>
            <person name="Gournas C."/>
            <person name="Habgood R."/>
            <person name="Hainaut M."/>
            <person name="Harispe M.L."/>
            <person name="Henrissat B."/>
            <person name="Hilden K.S."/>
            <person name="Hope R."/>
            <person name="Hossain A."/>
            <person name="Karabika E."/>
            <person name="Karaffa L."/>
            <person name="Karanyi Z."/>
            <person name="Krasevec N."/>
            <person name="Kuo A."/>
            <person name="Kusch H."/>
            <person name="LaButti K."/>
            <person name="Lagendijk E.L."/>
            <person name="Lapidus A."/>
            <person name="Levasseur A."/>
            <person name="Lindquist E."/>
            <person name="Lipzen A."/>
            <person name="Logrieco A.F."/>
            <person name="MacCabe A."/>
            <person name="Maekelae M.R."/>
            <person name="Malavazi I."/>
            <person name="Melin P."/>
            <person name="Meyer V."/>
            <person name="Mielnichuk N."/>
            <person name="Miskei M."/>
            <person name="Molnar A.P."/>
            <person name="Mule G."/>
            <person name="Ngan C.Y."/>
            <person name="Orejas M."/>
            <person name="Orosz E."/>
            <person name="Ouedraogo J.P."/>
            <person name="Overkamp K.M."/>
            <person name="Park H.-S."/>
            <person name="Perrone G."/>
            <person name="Piumi F."/>
            <person name="Punt P.J."/>
            <person name="Ram A.F."/>
            <person name="Ramon A."/>
            <person name="Rauscher S."/>
            <person name="Record E."/>
            <person name="Riano-Pachon D.M."/>
            <person name="Robert V."/>
            <person name="Roehrig J."/>
            <person name="Ruller R."/>
            <person name="Salamov A."/>
            <person name="Salih N.S."/>
            <person name="Samson R.A."/>
            <person name="Sandor E."/>
            <person name="Sanguinetti M."/>
            <person name="Schuetze T."/>
            <person name="Sepcic K."/>
            <person name="Shelest E."/>
            <person name="Sherlock G."/>
            <person name="Sophianopoulou V."/>
            <person name="Squina F.M."/>
            <person name="Sun H."/>
            <person name="Susca A."/>
            <person name="Todd R.B."/>
            <person name="Tsang A."/>
            <person name="Unkles S.E."/>
            <person name="van de Wiele N."/>
            <person name="van Rossen-Uffink D."/>
            <person name="Oliveira J.V."/>
            <person name="Vesth T.C."/>
            <person name="Visser J."/>
            <person name="Yu J.-H."/>
            <person name="Zhou M."/>
            <person name="Andersen M.R."/>
            <person name="Archer D.B."/>
            <person name="Baker S.E."/>
            <person name="Benoit I."/>
            <person name="Brakhage A.A."/>
            <person name="Braus G.H."/>
            <person name="Fischer R."/>
            <person name="Frisvad J.C."/>
            <person name="Goldman G.H."/>
            <person name="Houbraken J."/>
            <person name="Oakley B."/>
            <person name="Pocsi I."/>
            <person name="Scazzocchio C."/>
            <person name="Seiboth B."/>
            <person name="vanKuyk P.A."/>
            <person name="Wortman J."/>
            <person name="Dyer P.S."/>
            <person name="Grigoriev I.V."/>
        </authorList>
    </citation>
    <scope>NUCLEOTIDE SEQUENCE [LARGE SCALE GENOMIC DNA]</scope>
    <source>
        <strain evidence="3">CBS 506.65</strain>
    </source>
</reference>
<dbReference type="OrthoDB" id="10249433at2759"/>
<dbReference type="InterPro" id="IPR053145">
    <property type="entry name" value="AB_hydrolase_Est10"/>
</dbReference>
<organism evidence="2 3">
    <name type="scientific">Penicilliopsis zonata CBS 506.65</name>
    <dbReference type="NCBI Taxonomy" id="1073090"/>
    <lineage>
        <taxon>Eukaryota</taxon>
        <taxon>Fungi</taxon>
        <taxon>Dikarya</taxon>
        <taxon>Ascomycota</taxon>
        <taxon>Pezizomycotina</taxon>
        <taxon>Eurotiomycetes</taxon>
        <taxon>Eurotiomycetidae</taxon>
        <taxon>Eurotiales</taxon>
        <taxon>Aspergillaceae</taxon>
        <taxon>Penicilliopsis</taxon>
    </lineage>
</organism>
<dbReference type="PANTHER" id="PTHR43265:SF1">
    <property type="entry name" value="ESTERASE ESTD"/>
    <property type="match status" value="1"/>
</dbReference>
<dbReference type="Gene3D" id="3.40.50.1820">
    <property type="entry name" value="alpha/beta hydrolase"/>
    <property type="match status" value="1"/>
</dbReference>
<protein>
    <recommendedName>
        <fullName evidence="1">Serine aminopeptidase S33 domain-containing protein</fullName>
    </recommendedName>
</protein>